<name>A0ABP8EM64_9MICO</name>
<feature type="domain" description="Metallo-beta-lactamase" evidence="1">
    <location>
        <begin position="18"/>
        <end position="221"/>
    </location>
</feature>
<dbReference type="CDD" id="cd07716">
    <property type="entry name" value="RNaseZ_short-form-like_MBL-fold"/>
    <property type="match status" value="1"/>
</dbReference>
<dbReference type="SMART" id="SM00849">
    <property type="entry name" value="Lactamase_B"/>
    <property type="match status" value="1"/>
</dbReference>
<dbReference type="Gene3D" id="3.60.15.10">
    <property type="entry name" value="Ribonuclease Z/Hydroxyacylglutathione hydrolase-like"/>
    <property type="match status" value="1"/>
</dbReference>
<evidence type="ECO:0000313" key="3">
    <source>
        <dbReference type="Proteomes" id="UP001501586"/>
    </source>
</evidence>
<reference evidence="3" key="1">
    <citation type="journal article" date="2019" name="Int. J. Syst. Evol. Microbiol.">
        <title>The Global Catalogue of Microorganisms (GCM) 10K type strain sequencing project: providing services to taxonomists for standard genome sequencing and annotation.</title>
        <authorList>
            <consortium name="The Broad Institute Genomics Platform"/>
            <consortium name="The Broad Institute Genome Sequencing Center for Infectious Disease"/>
            <person name="Wu L."/>
            <person name="Ma J."/>
        </authorList>
    </citation>
    <scope>NUCLEOTIDE SEQUENCE [LARGE SCALE GENOMIC DNA]</scope>
    <source>
        <strain evidence="3">JCM 17458</strain>
    </source>
</reference>
<evidence type="ECO:0000259" key="1">
    <source>
        <dbReference type="SMART" id="SM00849"/>
    </source>
</evidence>
<evidence type="ECO:0000313" key="2">
    <source>
        <dbReference type="EMBL" id="GAA4285078.1"/>
    </source>
</evidence>
<dbReference type="InterPro" id="IPR001279">
    <property type="entry name" value="Metallo-B-lactamas"/>
</dbReference>
<protein>
    <submittedName>
        <fullName evidence="2">MBL fold metallo-hydrolase</fullName>
    </submittedName>
</protein>
<dbReference type="PANTHER" id="PTHR46018:SF4">
    <property type="entry name" value="METALLO-HYDROLASE YHFI-RELATED"/>
    <property type="match status" value="1"/>
</dbReference>
<accession>A0ABP8EM64</accession>
<dbReference type="RefSeq" id="WP_236866669.1">
    <property type="nucleotide sequence ID" value="NZ_BAABAZ010000007.1"/>
</dbReference>
<proteinExistence type="predicted"/>
<dbReference type="SUPFAM" id="SSF56281">
    <property type="entry name" value="Metallo-hydrolase/oxidoreductase"/>
    <property type="match status" value="1"/>
</dbReference>
<comment type="caution">
    <text evidence="2">The sequence shown here is derived from an EMBL/GenBank/DDBJ whole genome shotgun (WGS) entry which is preliminary data.</text>
</comment>
<organism evidence="2 3">
    <name type="scientific">Brevibacterium daeguense</name>
    <dbReference type="NCBI Taxonomy" id="909936"/>
    <lineage>
        <taxon>Bacteria</taxon>
        <taxon>Bacillati</taxon>
        <taxon>Actinomycetota</taxon>
        <taxon>Actinomycetes</taxon>
        <taxon>Micrococcales</taxon>
        <taxon>Brevibacteriaceae</taxon>
        <taxon>Brevibacterium</taxon>
    </lineage>
</organism>
<dbReference type="InterPro" id="IPR036866">
    <property type="entry name" value="RibonucZ/Hydroxyglut_hydro"/>
</dbReference>
<sequence length="280" mass="29527">MRLTAIGTSGSFPGPASPASCYLLEAEAERTYRVVLDLGSGALGGLQAHCSPADLDAVVLSHLHPDHCLDLTGLFVHRSYDPTFFCDDSAVGISRPRLPVWGPADTGRRISAAHHTDPGLSPSADTAAPNDMSAVFDFREVAPGTVFEIGPLRFEAFLVEHPVEAYALRVTGPDGEVLTYSGDSDECENLVAAASGADVFLCEAAFQEDRDTVRGIHLTGRRAGRVASAAEAAALVLTHIPPWTDAGIVRTEAAGEYSGPIELARPGASWTIRSTAEETT</sequence>
<dbReference type="PANTHER" id="PTHR46018">
    <property type="entry name" value="ZINC PHOSPHODIESTERASE ELAC PROTEIN 1"/>
    <property type="match status" value="1"/>
</dbReference>
<dbReference type="EMBL" id="BAABAZ010000007">
    <property type="protein sequence ID" value="GAA4285078.1"/>
    <property type="molecule type" value="Genomic_DNA"/>
</dbReference>
<dbReference type="Proteomes" id="UP001501586">
    <property type="component" value="Unassembled WGS sequence"/>
</dbReference>
<keyword evidence="3" id="KW-1185">Reference proteome</keyword>
<dbReference type="Pfam" id="PF12706">
    <property type="entry name" value="Lactamase_B_2"/>
    <property type="match status" value="1"/>
</dbReference>
<gene>
    <name evidence="2" type="ORF">GCM10022261_26090</name>
</gene>